<dbReference type="AlphaFoldDB" id="A0A9P0LTY3"/>
<dbReference type="OrthoDB" id="8189118at2759"/>
<keyword evidence="2" id="KW-1185">Reference proteome</keyword>
<dbReference type="EMBL" id="CAKOFQ010007344">
    <property type="protein sequence ID" value="CAH1998873.1"/>
    <property type="molecule type" value="Genomic_DNA"/>
</dbReference>
<organism evidence="1 2">
    <name type="scientific">Acanthoscelides obtectus</name>
    <name type="common">Bean weevil</name>
    <name type="synonym">Bruchus obtectus</name>
    <dbReference type="NCBI Taxonomy" id="200917"/>
    <lineage>
        <taxon>Eukaryota</taxon>
        <taxon>Metazoa</taxon>
        <taxon>Ecdysozoa</taxon>
        <taxon>Arthropoda</taxon>
        <taxon>Hexapoda</taxon>
        <taxon>Insecta</taxon>
        <taxon>Pterygota</taxon>
        <taxon>Neoptera</taxon>
        <taxon>Endopterygota</taxon>
        <taxon>Coleoptera</taxon>
        <taxon>Polyphaga</taxon>
        <taxon>Cucujiformia</taxon>
        <taxon>Chrysomeloidea</taxon>
        <taxon>Chrysomelidae</taxon>
        <taxon>Bruchinae</taxon>
        <taxon>Bruchini</taxon>
        <taxon>Acanthoscelides</taxon>
    </lineage>
</organism>
<protein>
    <recommendedName>
        <fullName evidence="3">Nuclease HARBI1</fullName>
    </recommendedName>
</protein>
<proteinExistence type="predicted"/>
<sequence length="128" mass="14819">MSVLSFDELHQRLKTSLQKKDTFMRECIQPIKMLAVTIRYLASGCTFTDLHYSYRLGISTISNIVKRVCECIWSVLQAECIPKPTKENWKIIASKFENRANFPHCIGSVDGKHIRIINPLGSMYFNYK</sequence>
<dbReference type="Proteomes" id="UP001152888">
    <property type="component" value="Unassembled WGS sequence"/>
</dbReference>
<evidence type="ECO:0000313" key="2">
    <source>
        <dbReference type="Proteomes" id="UP001152888"/>
    </source>
</evidence>
<accession>A0A9P0LTY3</accession>
<name>A0A9P0LTY3_ACAOB</name>
<evidence type="ECO:0008006" key="3">
    <source>
        <dbReference type="Google" id="ProtNLM"/>
    </source>
</evidence>
<comment type="caution">
    <text evidence="1">The sequence shown here is derived from an EMBL/GenBank/DDBJ whole genome shotgun (WGS) entry which is preliminary data.</text>
</comment>
<gene>
    <name evidence="1" type="ORF">ACAOBT_LOCUS24637</name>
</gene>
<evidence type="ECO:0000313" key="1">
    <source>
        <dbReference type="EMBL" id="CAH1998873.1"/>
    </source>
</evidence>
<reference evidence="1" key="1">
    <citation type="submission" date="2022-03" db="EMBL/GenBank/DDBJ databases">
        <authorList>
            <person name="Sayadi A."/>
        </authorList>
    </citation>
    <scope>NUCLEOTIDE SEQUENCE</scope>
</reference>